<comment type="caution">
    <text evidence="8">The sequence shown here is derived from an EMBL/GenBank/DDBJ whole genome shotgun (WGS) entry which is preliminary data.</text>
</comment>
<evidence type="ECO:0000259" key="7">
    <source>
        <dbReference type="Pfam" id="PF20684"/>
    </source>
</evidence>
<dbReference type="PANTHER" id="PTHR33048:SF129">
    <property type="entry name" value="INTEGRAL MEMBRANE PROTEIN-RELATED"/>
    <property type="match status" value="1"/>
</dbReference>
<evidence type="ECO:0000256" key="1">
    <source>
        <dbReference type="ARBA" id="ARBA00004141"/>
    </source>
</evidence>
<feature type="transmembrane region" description="Helical" evidence="6">
    <location>
        <begin position="182"/>
        <end position="205"/>
    </location>
</feature>
<dbReference type="AlphaFoldDB" id="A0A9P9ID40"/>
<reference evidence="8" key="1">
    <citation type="journal article" date="2021" name="Nat. Commun.">
        <title>Genetic determinants of endophytism in the Arabidopsis root mycobiome.</title>
        <authorList>
            <person name="Mesny F."/>
            <person name="Miyauchi S."/>
            <person name="Thiergart T."/>
            <person name="Pickel B."/>
            <person name="Atanasova L."/>
            <person name="Karlsson M."/>
            <person name="Huettel B."/>
            <person name="Barry K.W."/>
            <person name="Haridas S."/>
            <person name="Chen C."/>
            <person name="Bauer D."/>
            <person name="Andreopoulos W."/>
            <person name="Pangilinan J."/>
            <person name="LaButti K."/>
            <person name="Riley R."/>
            <person name="Lipzen A."/>
            <person name="Clum A."/>
            <person name="Drula E."/>
            <person name="Henrissat B."/>
            <person name="Kohler A."/>
            <person name="Grigoriev I.V."/>
            <person name="Martin F.M."/>
            <person name="Hacquard S."/>
        </authorList>
    </citation>
    <scope>NUCLEOTIDE SEQUENCE</scope>
    <source>
        <strain evidence="8">MPI-CAGE-AT-0021</strain>
    </source>
</reference>
<evidence type="ECO:0000256" key="3">
    <source>
        <dbReference type="ARBA" id="ARBA00022989"/>
    </source>
</evidence>
<protein>
    <recommendedName>
        <fullName evidence="7">Rhodopsin domain-containing protein</fullName>
    </recommendedName>
</protein>
<feature type="transmembrane region" description="Helical" evidence="6">
    <location>
        <begin position="217"/>
        <end position="237"/>
    </location>
</feature>
<dbReference type="InterPro" id="IPR049326">
    <property type="entry name" value="Rhodopsin_dom_fungi"/>
</dbReference>
<proteinExistence type="inferred from homology"/>
<dbReference type="OrthoDB" id="5278984at2759"/>
<evidence type="ECO:0000313" key="9">
    <source>
        <dbReference type="Proteomes" id="UP000717696"/>
    </source>
</evidence>
<feature type="transmembrane region" description="Helical" evidence="6">
    <location>
        <begin position="133"/>
        <end position="153"/>
    </location>
</feature>
<evidence type="ECO:0000313" key="8">
    <source>
        <dbReference type="EMBL" id="KAH7115354.1"/>
    </source>
</evidence>
<feature type="transmembrane region" description="Helical" evidence="6">
    <location>
        <begin position="57"/>
        <end position="75"/>
    </location>
</feature>
<comment type="similarity">
    <text evidence="5">Belongs to the SAT4 family.</text>
</comment>
<evidence type="ECO:0000256" key="5">
    <source>
        <dbReference type="ARBA" id="ARBA00038359"/>
    </source>
</evidence>
<feature type="domain" description="Rhodopsin" evidence="7">
    <location>
        <begin position="39"/>
        <end position="263"/>
    </location>
</feature>
<keyword evidence="9" id="KW-1185">Reference proteome</keyword>
<sequence>MSVVEGIPPPEGPDENQGWKLVVVSSVLELIALILLGGRVYTRLRPNFRLWWDDYTIILSMALATITWILLLLAIKNGLGRHNYYLSAEQSTEAAKYLFIQQPFWAWALSISKVSIALLLLRINRDSRPWRMSLYLMIALLLLIAAAINVFQFSTCRPLTAVWDKAIPGATCLPREVVQVSIYVLSSLTIVTDFILALIPINFILKLVSLRPREKAALGVVMALGLIAGIGGIIKTLQVKSYGVNGDTLWQAMGIALWSEVELYLR</sequence>
<keyword evidence="2 6" id="KW-0812">Transmembrane</keyword>
<keyword evidence="4 6" id="KW-0472">Membrane</keyword>
<dbReference type="Pfam" id="PF20684">
    <property type="entry name" value="Fung_rhodopsin"/>
    <property type="match status" value="1"/>
</dbReference>
<dbReference type="InterPro" id="IPR052337">
    <property type="entry name" value="SAT4-like"/>
</dbReference>
<dbReference type="GO" id="GO:0016020">
    <property type="term" value="C:membrane"/>
    <property type="evidence" value="ECO:0007669"/>
    <property type="project" value="UniProtKB-SubCell"/>
</dbReference>
<gene>
    <name evidence="8" type="ORF">B0J13DRAFT_459745</name>
</gene>
<feature type="transmembrane region" description="Helical" evidence="6">
    <location>
        <begin position="18"/>
        <end position="36"/>
    </location>
</feature>
<accession>A0A9P9ID40</accession>
<dbReference type="Proteomes" id="UP000717696">
    <property type="component" value="Unassembled WGS sequence"/>
</dbReference>
<evidence type="ECO:0000256" key="2">
    <source>
        <dbReference type="ARBA" id="ARBA00022692"/>
    </source>
</evidence>
<dbReference type="PANTHER" id="PTHR33048">
    <property type="entry name" value="PTH11-LIKE INTEGRAL MEMBRANE PROTEIN (AFU_ORTHOLOGUE AFUA_5G11245)"/>
    <property type="match status" value="1"/>
</dbReference>
<dbReference type="EMBL" id="JAGMUU010000039">
    <property type="protein sequence ID" value="KAH7115354.1"/>
    <property type="molecule type" value="Genomic_DNA"/>
</dbReference>
<organism evidence="8 9">
    <name type="scientific">Dactylonectria estremocensis</name>
    <dbReference type="NCBI Taxonomy" id="1079267"/>
    <lineage>
        <taxon>Eukaryota</taxon>
        <taxon>Fungi</taxon>
        <taxon>Dikarya</taxon>
        <taxon>Ascomycota</taxon>
        <taxon>Pezizomycotina</taxon>
        <taxon>Sordariomycetes</taxon>
        <taxon>Hypocreomycetidae</taxon>
        <taxon>Hypocreales</taxon>
        <taxon>Nectriaceae</taxon>
        <taxon>Dactylonectria</taxon>
    </lineage>
</organism>
<comment type="subcellular location">
    <subcellularLocation>
        <location evidence="1">Membrane</location>
        <topology evidence="1">Multi-pass membrane protein</topology>
    </subcellularLocation>
</comment>
<evidence type="ECO:0000256" key="6">
    <source>
        <dbReference type="SAM" id="Phobius"/>
    </source>
</evidence>
<feature type="transmembrane region" description="Helical" evidence="6">
    <location>
        <begin position="104"/>
        <end position="121"/>
    </location>
</feature>
<keyword evidence="3 6" id="KW-1133">Transmembrane helix</keyword>
<evidence type="ECO:0000256" key="4">
    <source>
        <dbReference type="ARBA" id="ARBA00023136"/>
    </source>
</evidence>
<name>A0A9P9ID40_9HYPO</name>